<dbReference type="RefSeq" id="XP_017554372.1">
    <property type="nucleotide sequence ID" value="XM_017698883.2"/>
</dbReference>
<keyword evidence="6 13" id="KW-0967">Endosome</keyword>
<evidence type="ECO:0000256" key="2">
    <source>
        <dbReference type="ARBA" id="ARBA00004601"/>
    </source>
</evidence>
<dbReference type="GO" id="GO:0090161">
    <property type="term" value="P:Golgi ribbon formation"/>
    <property type="evidence" value="ECO:0007669"/>
    <property type="project" value="TreeGrafter"/>
</dbReference>
<proteinExistence type="predicted"/>
<dbReference type="InterPro" id="IPR032419">
    <property type="entry name" value="CC2-LZ_dom"/>
</dbReference>
<evidence type="ECO:0000256" key="8">
    <source>
        <dbReference type="ARBA" id="ARBA00022833"/>
    </source>
</evidence>
<dbReference type="GeneTree" id="ENSGT00530000063808"/>
<evidence type="ECO:0000313" key="18">
    <source>
        <dbReference type="Proteomes" id="UP001501920"/>
    </source>
</evidence>
<keyword evidence="11 13" id="KW-0968">Cytoplasmic vesicle</keyword>
<reference evidence="17" key="3">
    <citation type="submission" date="2025-09" db="UniProtKB">
        <authorList>
            <consortium name="Ensembl"/>
        </authorList>
    </citation>
    <scope>IDENTIFICATION</scope>
</reference>
<dbReference type="FunFam" id="1.20.5.390:FF:000002">
    <property type="entry name" value="NF-kappa-B essential modulator isoform X1"/>
    <property type="match status" value="1"/>
</dbReference>
<dbReference type="PROSITE" id="PS51801">
    <property type="entry name" value="ZF_CCHC_NOA"/>
    <property type="match status" value="1"/>
</dbReference>
<dbReference type="GO" id="GO:0070530">
    <property type="term" value="F:K63-linked polyubiquitin modification-dependent protein binding"/>
    <property type="evidence" value="ECO:0007669"/>
    <property type="project" value="InterPro"/>
</dbReference>
<dbReference type="GO" id="GO:0005794">
    <property type="term" value="C:Golgi apparatus"/>
    <property type="evidence" value="ECO:0007669"/>
    <property type="project" value="UniProtKB-SubCell"/>
</dbReference>
<evidence type="ECO:0000256" key="15">
    <source>
        <dbReference type="SAM" id="MobiDB-lite"/>
    </source>
</evidence>
<evidence type="ECO:0000256" key="1">
    <source>
        <dbReference type="ARBA" id="ARBA00004419"/>
    </source>
</evidence>
<keyword evidence="7 12" id="KW-0863">Zinc-finger</keyword>
<evidence type="ECO:0000256" key="14">
    <source>
        <dbReference type="SAM" id="Coils"/>
    </source>
</evidence>
<feature type="coiled-coil region" evidence="14">
    <location>
        <begin position="515"/>
        <end position="549"/>
    </location>
</feature>
<keyword evidence="8 13" id="KW-0862">Zinc</keyword>
<dbReference type="PANTHER" id="PTHR31553:SF2">
    <property type="entry name" value="OPTINEURIN"/>
    <property type="match status" value="1"/>
</dbReference>
<evidence type="ECO:0000256" key="4">
    <source>
        <dbReference type="ARBA" id="ARBA00022490"/>
    </source>
</evidence>
<dbReference type="InterPro" id="IPR051301">
    <property type="entry name" value="Optineurin/NFkB_EssMod"/>
</dbReference>
<keyword evidence="9 13" id="KW-0333">Golgi apparatus</keyword>
<dbReference type="GO" id="GO:0005634">
    <property type="term" value="C:nucleus"/>
    <property type="evidence" value="ECO:0007669"/>
    <property type="project" value="TreeGrafter"/>
</dbReference>
<evidence type="ECO:0000259" key="16">
    <source>
        <dbReference type="PROSITE" id="PS51801"/>
    </source>
</evidence>
<dbReference type="GO" id="GO:0008270">
    <property type="term" value="F:zinc ion binding"/>
    <property type="evidence" value="ECO:0007669"/>
    <property type="project" value="UniProtKB-KW"/>
</dbReference>
<dbReference type="STRING" id="42514.ENSPNAP00000025853"/>
<dbReference type="CDD" id="cd09803">
    <property type="entry name" value="UBAN"/>
    <property type="match status" value="1"/>
</dbReference>
<dbReference type="Gene3D" id="1.20.5.390">
    <property type="entry name" value="L1 transposable element, trimerization domain"/>
    <property type="match status" value="2"/>
</dbReference>
<dbReference type="Pfam" id="PF16516">
    <property type="entry name" value="CC2-LZ"/>
    <property type="match status" value="1"/>
</dbReference>
<dbReference type="Pfam" id="PF18414">
    <property type="entry name" value="zf_C2H2_10"/>
    <property type="match status" value="1"/>
</dbReference>
<evidence type="ECO:0000256" key="11">
    <source>
        <dbReference type="ARBA" id="ARBA00023329"/>
    </source>
</evidence>
<feature type="coiled-coil region" evidence="14">
    <location>
        <begin position="89"/>
        <end position="211"/>
    </location>
</feature>
<evidence type="ECO:0000256" key="12">
    <source>
        <dbReference type="PROSITE-ProRule" id="PRU01142"/>
    </source>
</evidence>
<dbReference type="InterPro" id="IPR034735">
    <property type="entry name" value="NEMO_ZF"/>
</dbReference>
<feature type="compositionally biased region" description="Polar residues" evidence="15">
    <location>
        <begin position="301"/>
        <end position="323"/>
    </location>
</feature>
<organism evidence="17 18">
    <name type="scientific">Pygocentrus nattereri</name>
    <name type="common">Red-bellied piranha</name>
    <dbReference type="NCBI Taxonomy" id="42514"/>
    <lineage>
        <taxon>Eukaryota</taxon>
        <taxon>Metazoa</taxon>
        <taxon>Chordata</taxon>
        <taxon>Craniata</taxon>
        <taxon>Vertebrata</taxon>
        <taxon>Euteleostomi</taxon>
        <taxon>Actinopterygii</taxon>
        <taxon>Neopterygii</taxon>
        <taxon>Teleostei</taxon>
        <taxon>Ostariophysi</taxon>
        <taxon>Characiformes</taxon>
        <taxon>Characoidei</taxon>
        <taxon>Pygocentrus</taxon>
    </lineage>
</organism>
<evidence type="ECO:0000256" key="9">
    <source>
        <dbReference type="ARBA" id="ARBA00023034"/>
    </source>
</evidence>
<dbReference type="InterPro" id="IPR021063">
    <property type="entry name" value="NEMO_N"/>
</dbReference>
<comment type="function">
    <text evidence="13">May act by regulating membrane trafficking and cellular morphogenesis.</text>
</comment>
<sequence length="613" mass="69774">MWWTSPLSPSAWCVDLRRVGERGSKGRRQNQEPLRLLEYAERERGRKEAEVNLGGNALWPVEKMASSLPMVNGDLTSPLGSHSPGTSHVEETLQQMNILIKENRELKEALKQTNLTMKERFEGLTLWKEKQKEERNFLESRLEEARERVRALDAENELLKKRVQELESHAAAGEGEGAGVQAKLEALKSQIARLQAEKSDLVAMNSELQLKMGQGSPEDSFIEIRIEKGEMNVTKDLPVIHKESSASSTARCDLPMPRPESEEQTVRQLLQSLRQVTQQKEQLQLQLQTASKRIAELELQPLNTESETQTSLPCTSTADTQTKSTEEDTAKSASEVENMKAQMMSLFKELQQAQSKLDEAENMKKSLQDRCKDLEQDLTVLKTQLGERQQIQAENDKLKVQLDSMQAAVKLEQKKAQDEKNSLAQLKDAYTKLFEDYNELKEENKKKEDFVSSVEFEELQGRLAAAEQALADKQQKIDEMKQEIFQKEKDLETISVFQAQAEVYSSDFYAERAAREKIHEEKERLSAQLEFVKKHNSQLQDELESLGRQSMSELQRRHVSRGANPGGSSPHQLQGGRVDWQQQVNIPEHACPKCGEVLPDLDTLQIHIMDCII</sequence>
<dbReference type="Pfam" id="PF11577">
    <property type="entry name" value="NEMO"/>
    <property type="match status" value="1"/>
</dbReference>
<evidence type="ECO:0000256" key="13">
    <source>
        <dbReference type="RuleBase" id="RU367122"/>
    </source>
</evidence>
<feature type="domain" description="CCHC NOA-type" evidence="16">
    <location>
        <begin position="583"/>
        <end position="613"/>
    </location>
</feature>
<evidence type="ECO:0000313" key="17">
    <source>
        <dbReference type="Ensembl" id="ENSPNAP00000025853.1"/>
    </source>
</evidence>
<reference evidence="17 18" key="1">
    <citation type="submission" date="2020-10" db="EMBL/GenBank/DDBJ databases">
        <title>Pygocentrus nattereri (red-bellied piranha) genome, fPygNat1, primary haplotype.</title>
        <authorList>
            <person name="Myers G."/>
            <person name="Meyer A."/>
            <person name="Karagic N."/>
            <person name="Pippel M."/>
            <person name="Winkler S."/>
            <person name="Tracey A."/>
            <person name="Wood J."/>
            <person name="Formenti G."/>
            <person name="Howe K."/>
            <person name="Fedrigo O."/>
            <person name="Jarvis E.D."/>
        </authorList>
    </citation>
    <scope>NUCLEOTIDE SEQUENCE [LARGE SCALE GENOMIC DNA]</scope>
</reference>
<feature type="region of interest" description="Disordered" evidence="15">
    <location>
        <begin position="301"/>
        <end position="330"/>
    </location>
</feature>
<dbReference type="Gene3D" id="1.20.5.990">
    <property type="entry name" value="Nemo cc2-lz domain - 1d5 darpin complex"/>
    <property type="match status" value="1"/>
</dbReference>
<dbReference type="GO" id="GO:0055037">
    <property type="term" value="C:recycling endosome"/>
    <property type="evidence" value="ECO:0007669"/>
    <property type="project" value="UniProtKB-SubCell"/>
</dbReference>
<keyword evidence="10 14" id="KW-0175">Coiled coil</keyword>
<feature type="coiled-coil region" evidence="14">
    <location>
        <begin position="266"/>
        <end position="300"/>
    </location>
</feature>
<dbReference type="OrthoDB" id="6343844at2759"/>
<feature type="region of interest" description="Disordered" evidence="15">
    <location>
        <begin position="552"/>
        <end position="575"/>
    </location>
</feature>
<protein>
    <recommendedName>
        <fullName evidence="3 13">Optineurin</fullName>
    </recommendedName>
</protein>
<dbReference type="CTD" id="10133"/>
<evidence type="ECO:0000256" key="7">
    <source>
        <dbReference type="ARBA" id="ARBA00022771"/>
    </source>
</evidence>
<dbReference type="Ensembl" id="ENSPNAT00000006545.2">
    <property type="protein sequence ID" value="ENSPNAP00000025853.1"/>
    <property type="gene ID" value="ENSPNAG00000001547.2"/>
</dbReference>
<dbReference type="OMA" id="KCGMILP"/>
<dbReference type="Proteomes" id="UP001501920">
    <property type="component" value="Chromosome 1"/>
</dbReference>
<keyword evidence="4 13" id="KW-0963">Cytoplasm</keyword>
<gene>
    <name evidence="17" type="primary">OPTN</name>
</gene>
<keyword evidence="18" id="KW-1185">Reference proteome</keyword>
<comment type="subcellular location">
    <subcellularLocation>
        <location evidence="13">Cytoplasm</location>
        <location evidence="13">Perinuclear region</location>
    </subcellularLocation>
    <subcellularLocation>
        <location evidence="13">Golgi apparatus</location>
    </subcellularLocation>
    <subcellularLocation>
        <location evidence="2 13">Golgi apparatus</location>
        <location evidence="2 13">trans-Golgi network</location>
    </subcellularLocation>
    <subcellularLocation>
        <location evidence="1 13">Cytoplasmic vesicle</location>
        <location evidence="1 13">Autophagosome</location>
    </subcellularLocation>
    <subcellularLocation>
        <location evidence="13">Cytoplasmic vesicle</location>
    </subcellularLocation>
    <subcellularLocation>
        <location evidence="13">Recycling endosome</location>
    </subcellularLocation>
</comment>
<evidence type="ECO:0000256" key="6">
    <source>
        <dbReference type="ARBA" id="ARBA00022753"/>
    </source>
</evidence>
<dbReference type="PANTHER" id="PTHR31553">
    <property type="entry name" value="NF-KAPPA-B ESSENTIAL MODULATOR"/>
    <property type="match status" value="1"/>
</dbReference>
<dbReference type="GO" id="GO:0048471">
    <property type="term" value="C:perinuclear region of cytoplasm"/>
    <property type="evidence" value="ECO:0007669"/>
    <property type="project" value="UniProtKB-SubCell"/>
</dbReference>
<evidence type="ECO:0000256" key="3">
    <source>
        <dbReference type="ARBA" id="ARBA00018548"/>
    </source>
</evidence>
<evidence type="ECO:0000256" key="5">
    <source>
        <dbReference type="ARBA" id="ARBA00022723"/>
    </source>
</evidence>
<name>A0A3B4DQV4_PYGNA</name>
<dbReference type="GO" id="GO:0034067">
    <property type="term" value="P:protein localization to Golgi apparatus"/>
    <property type="evidence" value="ECO:0007669"/>
    <property type="project" value="TreeGrafter"/>
</dbReference>
<dbReference type="GO" id="GO:0005776">
    <property type="term" value="C:autophagosome"/>
    <property type="evidence" value="ECO:0007669"/>
    <property type="project" value="UniProtKB-SubCell"/>
</dbReference>
<reference evidence="17" key="2">
    <citation type="submission" date="2025-08" db="UniProtKB">
        <authorList>
            <consortium name="Ensembl"/>
        </authorList>
    </citation>
    <scope>IDENTIFICATION</scope>
</reference>
<evidence type="ECO:0000256" key="10">
    <source>
        <dbReference type="ARBA" id="ARBA00023054"/>
    </source>
</evidence>
<dbReference type="AlphaFoldDB" id="A0A3B4DQV4"/>
<accession>A0A3B4DQV4</accession>
<dbReference type="GeneID" id="108428133"/>
<dbReference type="SUPFAM" id="SSF57997">
    <property type="entry name" value="Tropomyosin"/>
    <property type="match status" value="1"/>
</dbReference>
<feature type="coiled-coil region" evidence="14">
    <location>
        <begin position="336"/>
        <end position="490"/>
    </location>
</feature>
<dbReference type="GO" id="GO:0043122">
    <property type="term" value="P:regulation of canonical NF-kappaB signal transduction"/>
    <property type="evidence" value="ECO:0007669"/>
    <property type="project" value="TreeGrafter"/>
</dbReference>
<keyword evidence="5 13" id="KW-0479">Metal-binding</keyword>